<dbReference type="PANTHER" id="PTHR23098">
    <property type="entry name" value="AGAP001331-PA-RELATED"/>
    <property type="match status" value="1"/>
</dbReference>
<feature type="region of interest" description="Disordered" evidence="1">
    <location>
        <begin position="61"/>
        <end position="197"/>
    </location>
</feature>
<feature type="compositionally biased region" description="Polar residues" evidence="1">
    <location>
        <begin position="102"/>
        <end position="117"/>
    </location>
</feature>
<dbReference type="InterPro" id="IPR028002">
    <property type="entry name" value="Myb_DNA-bind_5"/>
</dbReference>
<name>A0AAV7TXK4_PLEWA</name>
<feature type="domain" description="Myb/SANT-like DNA-binding" evidence="2">
    <location>
        <begin position="2"/>
        <end position="55"/>
    </location>
</feature>
<keyword evidence="4" id="KW-1185">Reference proteome</keyword>
<feature type="compositionally biased region" description="Basic and acidic residues" evidence="1">
    <location>
        <begin position="308"/>
        <end position="318"/>
    </location>
</feature>
<gene>
    <name evidence="3" type="ORF">NDU88_005785</name>
</gene>
<dbReference type="PANTHER" id="PTHR23098:SF16">
    <property type="entry name" value="REGULATORY PROTEIN ZESTE"/>
    <property type="match status" value="1"/>
</dbReference>
<dbReference type="Pfam" id="PF13873">
    <property type="entry name" value="Myb_DNA-bind_5"/>
    <property type="match status" value="1"/>
</dbReference>
<protein>
    <recommendedName>
        <fullName evidence="2">Myb/SANT-like DNA-binding domain-containing protein</fullName>
    </recommendedName>
</protein>
<organism evidence="3 4">
    <name type="scientific">Pleurodeles waltl</name>
    <name type="common">Iberian ribbed newt</name>
    <dbReference type="NCBI Taxonomy" id="8319"/>
    <lineage>
        <taxon>Eukaryota</taxon>
        <taxon>Metazoa</taxon>
        <taxon>Chordata</taxon>
        <taxon>Craniata</taxon>
        <taxon>Vertebrata</taxon>
        <taxon>Euteleostomi</taxon>
        <taxon>Amphibia</taxon>
        <taxon>Batrachia</taxon>
        <taxon>Caudata</taxon>
        <taxon>Salamandroidea</taxon>
        <taxon>Salamandridae</taxon>
        <taxon>Pleurodelinae</taxon>
        <taxon>Pleurodeles</taxon>
    </lineage>
</organism>
<reference evidence="3" key="1">
    <citation type="journal article" date="2022" name="bioRxiv">
        <title>Sequencing and chromosome-scale assembly of the giantPleurodeles waltlgenome.</title>
        <authorList>
            <person name="Brown T."/>
            <person name="Elewa A."/>
            <person name="Iarovenko S."/>
            <person name="Subramanian E."/>
            <person name="Araus A.J."/>
            <person name="Petzold A."/>
            <person name="Susuki M."/>
            <person name="Suzuki K.-i.T."/>
            <person name="Hayashi T."/>
            <person name="Toyoda A."/>
            <person name="Oliveira C."/>
            <person name="Osipova E."/>
            <person name="Leigh N.D."/>
            <person name="Simon A."/>
            <person name="Yun M.H."/>
        </authorList>
    </citation>
    <scope>NUCLEOTIDE SEQUENCE</scope>
    <source>
        <strain evidence="3">20211129_DDA</strain>
        <tissue evidence="3">Liver</tissue>
    </source>
</reference>
<evidence type="ECO:0000259" key="2">
    <source>
        <dbReference type="Pfam" id="PF13873"/>
    </source>
</evidence>
<dbReference type="GO" id="GO:0005634">
    <property type="term" value="C:nucleus"/>
    <property type="evidence" value="ECO:0007669"/>
    <property type="project" value="TreeGrafter"/>
</dbReference>
<dbReference type="AlphaFoldDB" id="A0AAV7TXK4"/>
<evidence type="ECO:0000313" key="3">
    <source>
        <dbReference type="EMBL" id="KAJ1180564.1"/>
    </source>
</evidence>
<feature type="compositionally biased region" description="Polar residues" evidence="1">
    <location>
        <begin position="124"/>
        <end position="145"/>
    </location>
</feature>
<evidence type="ECO:0000256" key="1">
    <source>
        <dbReference type="SAM" id="MobiDB-lite"/>
    </source>
</evidence>
<feature type="region of interest" description="Disordered" evidence="1">
    <location>
        <begin position="291"/>
        <end position="318"/>
    </location>
</feature>
<comment type="caution">
    <text evidence="3">The sequence shown here is derived from an EMBL/GenBank/DDBJ whole genome shotgun (WGS) entry which is preliminary data.</text>
</comment>
<accession>A0AAV7TXK4</accession>
<dbReference type="Proteomes" id="UP001066276">
    <property type="component" value="Chromosome 3_2"/>
</dbReference>
<proteinExistence type="predicted"/>
<sequence>MVDEIVRVEPQLFGAQVQHISIARKMELWRRIVDRVNAVGPHPRNREDIRKRWKQPMREGAFQPLPNVTGQEGPHISTPPTEEAHSDDSTSVQLDLDDQPGPSGTSGQLVPLTQAQAITDLPPSGNTSTAPTQCAHTSVPRTRQSAVCLPLQETQDNPPPQQQGPGGSGSGHTVQGTEAQEHRGTGRAAVRQGADRPRELTLHEALSSIMGAYHNSQETMATVLAKFQETQHMQEEQYMGFREELRTISSTLGTIVGVLKEVLNTGGTLWHYKGPLTLAWTMNCPPPPPALVDRTPYHRTTTLPPHPLQRENHPANGP</sequence>
<evidence type="ECO:0000313" key="4">
    <source>
        <dbReference type="Proteomes" id="UP001066276"/>
    </source>
</evidence>
<dbReference type="EMBL" id="JANPWB010000006">
    <property type="protein sequence ID" value="KAJ1180564.1"/>
    <property type="molecule type" value="Genomic_DNA"/>
</dbReference>